<evidence type="ECO:0000256" key="5">
    <source>
        <dbReference type="ARBA" id="ARBA00022692"/>
    </source>
</evidence>
<dbReference type="Gene3D" id="3.40.50.300">
    <property type="entry name" value="P-loop containing nucleotide triphosphate hydrolases"/>
    <property type="match status" value="1"/>
</dbReference>
<evidence type="ECO:0000256" key="1">
    <source>
        <dbReference type="ARBA" id="ARBA00004429"/>
    </source>
</evidence>
<dbReference type="PROSITE" id="PS50893">
    <property type="entry name" value="ABC_TRANSPORTER_2"/>
    <property type="match status" value="1"/>
</dbReference>
<dbReference type="InterPro" id="IPR003439">
    <property type="entry name" value="ABC_transporter-like_ATP-bd"/>
</dbReference>
<dbReference type="EMBL" id="AAZJ01000005">
    <property type="protein sequence ID" value="EDK13951.1"/>
    <property type="molecule type" value="Genomic_DNA"/>
</dbReference>
<evidence type="ECO:0000256" key="9">
    <source>
        <dbReference type="ARBA" id="ARBA00023136"/>
    </source>
</evidence>
<dbReference type="CDD" id="cd03228">
    <property type="entry name" value="ABCC_MRP_Like"/>
    <property type="match status" value="1"/>
</dbReference>
<keyword evidence="9 10" id="KW-0472">Membrane</keyword>
<dbReference type="InterPro" id="IPR011527">
    <property type="entry name" value="ABC1_TM_dom"/>
</dbReference>
<feature type="domain" description="ABC transporter" evidence="11">
    <location>
        <begin position="350"/>
        <end position="562"/>
    </location>
</feature>
<proteinExistence type="predicted"/>
<dbReference type="PROSITE" id="PS50929">
    <property type="entry name" value="ABC_TM1F"/>
    <property type="match status" value="1"/>
</dbReference>
<dbReference type="CDD" id="cd18584">
    <property type="entry name" value="ABC_6TM_AarD_CydD"/>
    <property type="match status" value="1"/>
</dbReference>
<keyword evidence="3" id="KW-1003">Cell membrane</keyword>
<evidence type="ECO:0000259" key="12">
    <source>
        <dbReference type="PROSITE" id="PS50929"/>
    </source>
</evidence>
<dbReference type="InterPro" id="IPR027417">
    <property type="entry name" value="P-loop_NTPase"/>
</dbReference>
<dbReference type="PANTHER" id="PTHR24221:SF261">
    <property type="entry name" value="GLUTATHIONE_L-CYSTEINE TRANSPORT SYSTEM ATP-BINDING_PERMEASE PROTEIN CYDD"/>
    <property type="match status" value="1"/>
</dbReference>
<keyword evidence="6" id="KW-0547">Nucleotide-binding</keyword>
<dbReference type="SUPFAM" id="SSF90123">
    <property type="entry name" value="ABC transporter transmembrane region"/>
    <property type="match status" value="1"/>
</dbReference>
<evidence type="ECO:0000256" key="6">
    <source>
        <dbReference type="ARBA" id="ARBA00022741"/>
    </source>
</evidence>
<feature type="transmembrane region" description="Helical" evidence="10">
    <location>
        <begin position="245"/>
        <end position="269"/>
    </location>
</feature>
<dbReference type="BioCyc" id="HINF375063:G119K-1123-MONOMER"/>
<dbReference type="InterPro" id="IPR003593">
    <property type="entry name" value="AAA+_ATPase"/>
</dbReference>
<evidence type="ECO:0000256" key="7">
    <source>
        <dbReference type="ARBA" id="ARBA00022840"/>
    </source>
</evidence>
<dbReference type="NCBIfam" id="NF008379">
    <property type="entry name" value="PRK11174.1"/>
    <property type="match status" value="1"/>
</dbReference>
<dbReference type="SUPFAM" id="SSF52540">
    <property type="entry name" value="P-loop containing nucleoside triphosphate hydrolases"/>
    <property type="match status" value="1"/>
</dbReference>
<evidence type="ECO:0000313" key="14">
    <source>
        <dbReference type="Proteomes" id="UP000005596"/>
    </source>
</evidence>
<evidence type="ECO:0000256" key="8">
    <source>
        <dbReference type="ARBA" id="ARBA00022989"/>
    </source>
</evidence>
<dbReference type="GO" id="GO:0016887">
    <property type="term" value="F:ATP hydrolysis activity"/>
    <property type="evidence" value="ECO:0007669"/>
    <property type="project" value="InterPro"/>
</dbReference>
<evidence type="ECO:0000256" key="10">
    <source>
        <dbReference type="SAM" id="Phobius"/>
    </source>
</evidence>
<dbReference type="GO" id="GO:0140359">
    <property type="term" value="F:ABC-type transporter activity"/>
    <property type="evidence" value="ECO:0007669"/>
    <property type="project" value="InterPro"/>
</dbReference>
<dbReference type="PANTHER" id="PTHR24221">
    <property type="entry name" value="ATP-BINDING CASSETTE SUB-FAMILY B"/>
    <property type="match status" value="1"/>
</dbReference>
<dbReference type="FunFam" id="1.20.1560.10:FF:000039">
    <property type="entry name" value="Cysteine/glutathione ABC transporter permease/ATP-binding protein CydD"/>
    <property type="match status" value="1"/>
</dbReference>
<feature type="transmembrane region" description="Helical" evidence="10">
    <location>
        <begin position="26"/>
        <end position="46"/>
    </location>
</feature>
<name>A4NY91_HAEIF</name>
<dbReference type="Pfam" id="PF00005">
    <property type="entry name" value="ABC_tran"/>
    <property type="match status" value="1"/>
</dbReference>
<dbReference type="NCBIfam" id="TIGR02857">
    <property type="entry name" value="CydD"/>
    <property type="match status" value="1"/>
</dbReference>
<dbReference type="AlphaFoldDB" id="A4NY91"/>
<evidence type="ECO:0000256" key="2">
    <source>
        <dbReference type="ARBA" id="ARBA00022448"/>
    </source>
</evidence>
<evidence type="ECO:0000256" key="4">
    <source>
        <dbReference type="ARBA" id="ARBA00022519"/>
    </source>
</evidence>
<dbReference type="GO" id="GO:0005886">
    <property type="term" value="C:plasma membrane"/>
    <property type="evidence" value="ECO:0007669"/>
    <property type="project" value="UniProtKB-SubCell"/>
</dbReference>
<reference evidence="13 14" key="1">
    <citation type="journal article" date="2007" name="Genome Biol.">
        <title>Characterization and modeling of the Haemophilus influenzae core and supragenomes based on the complete genomic sequences of Rd and 12 clinical nontypeable strains.</title>
        <authorList>
            <person name="Hogg J.S."/>
            <person name="Hu F.Z."/>
            <person name="Janto B."/>
            <person name="Boissy R."/>
            <person name="Hayes J."/>
            <person name="Keefe R."/>
            <person name="Post J.C."/>
            <person name="Ehrlich G.D."/>
        </authorList>
    </citation>
    <scope>NUCLEOTIDE SEQUENCE [LARGE SCALE GENOMIC DNA]</scope>
    <source>
        <strain evidence="13 14">22.4-21</strain>
    </source>
</reference>
<dbReference type="GO" id="GO:0034040">
    <property type="term" value="F:ATPase-coupled lipid transmembrane transporter activity"/>
    <property type="evidence" value="ECO:0007669"/>
    <property type="project" value="TreeGrafter"/>
</dbReference>
<gene>
    <name evidence="13" type="ORF">CGSHiR3021_05584</name>
</gene>
<dbReference type="Proteomes" id="UP000005596">
    <property type="component" value="Unassembled WGS sequence"/>
</dbReference>
<dbReference type="GO" id="GO:0042883">
    <property type="term" value="P:cysteine transport"/>
    <property type="evidence" value="ECO:0007669"/>
    <property type="project" value="InterPro"/>
</dbReference>
<dbReference type="GO" id="GO:0005524">
    <property type="term" value="F:ATP binding"/>
    <property type="evidence" value="ECO:0007669"/>
    <property type="project" value="UniProtKB-KW"/>
</dbReference>
<protein>
    <submittedName>
        <fullName evidence="13">Cysteine/glutathione ABC transporter membrane/ATP-binding component</fullName>
    </submittedName>
</protein>
<evidence type="ECO:0000256" key="3">
    <source>
        <dbReference type="ARBA" id="ARBA00022475"/>
    </source>
</evidence>
<dbReference type="InterPro" id="IPR036640">
    <property type="entry name" value="ABC1_TM_sf"/>
</dbReference>
<accession>A4NY91</accession>
<keyword evidence="5 10" id="KW-0812">Transmembrane</keyword>
<feature type="domain" description="ABC transmembrane type-1" evidence="12">
    <location>
        <begin position="28"/>
        <end position="316"/>
    </location>
</feature>
<organism evidence="13 14">
    <name type="scientific">Haemophilus influenzae 22.4-21</name>
    <dbReference type="NCBI Taxonomy" id="375063"/>
    <lineage>
        <taxon>Bacteria</taxon>
        <taxon>Pseudomonadati</taxon>
        <taxon>Pseudomonadota</taxon>
        <taxon>Gammaproteobacteria</taxon>
        <taxon>Pasteurellales</taxon>
        <taxon>Pasteurellaceae</taxon>
        <taxon>Haemophilus</taxon>
    </lineage>
</organism>
<dbReference type="InterPro" id="IPR039421">
    <property type="entry name" value="Type_1_exporter"/>
</dbReference>
<keyword evidence="4" id="KW-0997">Cell inner membrane</keyword>
<sequence>MNKLRQKYLQKWLRAQQEPIKKLMRVNIVLATLSSFILVAQTYFLATLLDKLIIQNVPRDELIPYFLGLIIGFGMRAIILWAREKIGFQSGQLLRNHIRQKILDKIHLVGPATINQKPAGSWASIMLEQVENLHNFYARFLPQQSLSAIVPVVIFIAVFPLNWAAGLILMITAPLVPLFMIIVGIAAADNSQKNMDTLSRLSAQFLDRLRGLETLRLFNRTSEQTEHIENATEDFRETTMDVLKLAFLSSAVLEFFTSISIALMAVYFGFSYLGQIEFGTYNTPLTLFTGFFCLILAPEFYQPLRDLGTYYHDRAAGIGAADAIVDFLESDYLTVHQNEKTISLESAVEISAENLVVLSTQGSALTKPLNFQIPANHNVALVGQSGAGKTSLMNVILGFLPYEGSLKINGQELRESNLADWRKHIAWVGQNPLLLQGTIKENLLLGNIQANDEEINQALIRSQAKEFTDKLGLHHEIKDGGLGISVGQAQRLAIARALLRKGDLLLLDEPTASLDAQSENLVLQALNEASQHQTTLMITHRIEDLKQCDQIFCDATRRNSTAR</sequence>
<comment type="subcellular location">
    <subcellularLocation>
        <location evidence="1">Cell inner membrane</location>
        <topology evidence="1">Multi-pass membrane protein</topology>
    </subcellularLocation>
</comment>
<feature type="transmembrane region" description="Helical" evidence="10">
    <location>
        <begin position="62"/>
        <end position="82"/>
    </location>
</feature>
<feature type="transmembrane region" description="Helical" evidence="10">
    <location>
        <begin position="145"/>
        <end position="161"/>
    </location>
</feature>
<dbReference type="SMART" id="SM00382">
    <property type="entry name" value="AAA"/>
    <property type="match status" value="1"/>
</dbReference>
<dbReference type="PROSITE" id="PS00211">
    <property type="entry name" value="ABC_TRANSPORTER_1"/>
    <property type="match status" value="1"/>
</dbReference>
<evidence type="ECO:0000259" key="11">
    <source>
        <dbReference type="PROSITE" id="PS50893"/>
    </source>
</evidence>
<dbReference type="Pfam" id="PF00664">
    <property type="entry name" value="ABC_membrane"/>
    <property type="match status" value="1"/>
</dbReference>
<dbReference type="InterPro" id="IPR014216">
    <property type="entry name" value="ABC_transptr_CydD"/>
</dbReference>
<feature type="transmembrane region" description="Helical" evidence="10">
    <location>
        <begin position="281"/>
        <end position="301"/>
    </location>
</feature>
<feature type="transmembrane region" description="Helical" evidence="10">
    <location>
        <begin position="167"/>
        <end position="188"/>
    </location>
</feature>
<dbReference type="InterPro" id="IPR017871">
    <property type="entry name" value="ABC_transporter-like_CS"/>
</dbReference>
<dbReference type="Gene3D" id="1.20.1560.10">
    <property type="entry name" value="ABC transporter type 1, transmembrane domain"/>
    <property type="match status" value="1"/>
</dbReference>
<keyword evidence="8 10" id="KW-1133">Transmembrane helix</keyword>
<evidence type="ECO:0000313" key="13">
    <source>
        <dbReference type="EMBL" id="EDK13951.1"/>
    </source>
</evidence>
<keyword evidence="7 13" id="KW-0067">ATP-binding</keyword>
<keyword evidence="2" id="KW-0813">Transport</keyword>